<organism evidence="1 2">
    <name type="scientific">Methylotenera versatilis (strain 301)</name>
    <dbReference type="NCBI Taxonomy" id="666681"/>
    <lineage>
        <taxon>Bacteria</taxon>
        <taxon>Pseudomonadati</taxon>
        <taxon>Pseudomonadota</taxon>
        <taxon>Betaproteobacteria</taxon>
        <taxon>Nitrosomonadales</taxon>
        <taxon>Methylophilaceae</taxon>
        <taxon>Methylotenera</taxon>
    </lineage>
</organism>
<reference evidence="2" key="1">
    <citation type="submission" date="2010-05" db="EMBL/GenBank/DDBJ databases">
        <title>Complete sequence of Methylotenera sp. 301.</title>
        <authorList>
            <person name="Lucas S."/>
            <person name="Copeland A."/>
            <person name="Lapidus A."/>
            <person name="Cheng J.-F."/>
            <person name="Bruce D."/>
            <person name="Goodwin L."/>
            <person name="Pitluck S."/>
            <person name="Clum A."/>
            <person name="Land M."/>
            <person name="Hauser L."/>
            <person name="Kyrpides N."/>
            <person name="Ivanova N."/>
            <person name="Chistoservova L."/>
            <person name="Kalyuzhnaya M."/>
            <person name="Woyke T."/>
        </authorList>
    </citation>
    <scope>NUCLEOTIDE SEQUENCE [LARGE SCALE GENOMIC DNA]</scope>
    <source>
        <strain evidence="2">301</strain>
    </source>
</reference>
<reference evidence="1 2" key="2">
    <citation type="journal article" date="2011" name="J. Bacteriol.">
        <title>Genomes of three methylotrophs from a single niche uncover genetic and metabolic divergence of Methylophilaceae.</title>
        <authorList>
            <person name="Lapidus A."/>
            <person name="Clum A."/>
            <person name="Labutti K."/>
            <person name="Kaluzhnaya M.G."/>
            <person name="Lim S."/>
            <person name="Beck D.A."/>
            <person name="Glavina Del Rio T."/>
            <person name="Nolan M."/>
            <person name="Mavromatis K."/>
            <person name="Huntemann M."/>
            <person name="Lucas S."/>
            <person name="Lidstrom M.E."/>
            <person name="Ivanova N."/>
            <person name="Chistoserdova L."/>
        </authorList>
    </citation>
    <scope>NUCLEOTIDE SEQUENCE [LARGE SCALE GENOMIC DNA]</scope>
    <source>
        <strain evidence="1 2">301</strain>
    </source>
</reference>
<sequence length="74" mass="8344">MSHIHNSTNISRDVVQEILQAVDSLKRGSGFGSIEIVLHEGRVTQIEKREKFRFSNNENLESKRITPSIPVAAK</sequence>
<keyword evidence="2" id="KW-1185">Reference proteome</keyword>
<dbReference type="EMBL" id="CP002056">
    <property type="protein sequence ID" value="ADI28505.1"/>
    <property type="molecule type" value="Genomic_DNA"/>
</dbReference>
<dbReference type="AlphaFoldDB" id="D7DKC0"/>
<accession>D7DKC0</accession>
<evidence type="ECO:0000313" key="2">
    <source>
        <dbReference type="Proteomes" id="UP000000383"/>
    </source>
</evidence>
<dbReference type="Proteomes" id="UP000000383">
    <property type="component" value="Chromosome"/>
</dbReference>
<dbReference type="KEGG" id="meh:M301_0117"/>
<evidence type="ECO:0008006" key="3">
    <source>
        <dbReference type="Google" id="ProtNLM"/>
    </source>
</evidence>
<dbReference type="STRING" id="666681.M301_0117"/>
<protein>
    <recommendedName>
        <fullName evidence="3">DUF2292 domain-containing protein</fullName>
    </recommendedName>
</protein>
<dbReference type="Pfam" id="PF10055">
    <property type="entry name" value="DUF2292"/>
    <property type="match status" value="1"/>
</dbReference>
<dbReference type="OrthoDB" id="6905012at2"/>
<dbReference type="eggNOG" id="COG5583">
    <property type="taxonomic scope" value="Bacteria"/>
</dbReference>
<name>D7DKC0_METV0</name>
<evidence type="ECO:0000313" key="1">
    <source>
        <dbReference type="EMBL" id="ADI28505.1"/>
    </source>
</evidence>
<gene>
    <name evidence="1" type="ordered locus">M301_0117</name>
</gene>
<proteinExistence type="predicted"/>
<dbReference type="InterPro" id="IPR018743">
    <property type="entry name" value="DUF2292"/>
</dbReference>
<dbReference type="RefSeq" id="WP_013146822.1">
    <property type="nucleotide sequence ID" value="NC_014207.1"/>
</dbReference>
<dbReference type="HOGENOM" id="CLU_198116_0_1_4"/>